<dbReference type="Pfam" id="PF10076">
    <property type="entry name" value="Phage_Mu_Gp48"/>
    <property type="match status" value="1"/>
</dbReference>
<protein>
    <submittedName>
        <fullName evidence="1">DUF2313 domain-containing protein</fullName>
    </submittedName>
</protein>
<reference evidence="1 2" key="1">
    <citation type="submission" date="2018-10" db="EMBL/GenBank/DDBJ databases">
        <title>Bradyrhizobium sp. nov., isolated from effective nodules of peanut in China.</title>
        <authorList>
            <person name="Li Y."/>
        </authorList>
    </citation>
    <scope>NUCLEOTIDE SEQUENCE [LARGE SCALE GENOMIC DNA]</scope>
    <source>
        <strain evidence="1 2">CCBAU 51781</strain>
    </source>
</reference>
<name>A0ABY0DHQ2_9BRAD</name>
<dbReference type="Proteomes" id="UP000289946">
    <property type="component" value="Unassembled WGS sequence"/>
</dbReference>
<evidence type="ECO:0000313" key="2">
    <source>
        <dbReference type="Proteomes" id="UP000289946"/>
    </source>
</evidence>
<dbReference type="InterPro" id="IPR018755">
    <property type="entry name" value="Phage_Mu_Gp48"/>
</dbReference>
<evidence type="ECO:0000313" key="1">
    <source>
        <dbReference type="EMBL" id="RXG91599.1"/>
    </source>
</evidence>
<sequence>MDLLRDHERAQRAVLQAGHGRGLRDAVEGPYGRPRHGLLPMSDRHLRRLGDDYGTALLALLPQGQAWPKHPGSTLDLACRGLANYWGVVDGRAADLLERESDPRQTVELLPDWERNWGLPDPCYTAPQSIHDRQVALVARMALWGSQSRQFYINFAAQIGYSITITEYRPFMVGLDRCGDNRVYGDGSNPMFSPMFVCGYLPVYNPNGERVQNGELSEYPNYGLGPDTNRYYWTVHVHQAKLTWFRCASGQCGIDPHLRIGHATDLECILARWKPAHTEIVLDYSGLTPGDPMAGTP</sequence>
<comment type="caution">
    <text evidence="1">The sequence shown here is derived from an EMBL/GenBank/DDBJ whole genome shotgun (WGS) entry which is preliminary data.</text>
</comment>
<dbReference type="EMBL" id="RDRA01000014">
    <property type="protein sequence ID" value="RXG91599.1"/>
    <property type="molecule type" value="Genomic_DNA"/>
</dbReference>
<organism evidence="1 2">
    <name type="scientific">Bradyrhizobium zhanjiangense</name>
    <dbReference type="NCBI Taxonomy" id="1325107"/>
    <lineage>
        <taxon>Bacteria</taxon>
        <taxon>Pseudomonadati</taxon>
        <taxon>Pseudomonadota</taxon>
        <taxon>Alphaproteobacteria</taxon>
        <taxon>Hyphomicrobiales</taxon>
        <taxon>Nitrobacteraceae</taxon>
        <taxon>Bradyrhizobium</taxon>
    </lineage>
</organism>
<accession>A0ABY0DHQ2</accession>
<keyword evidence="2" id="KW-1185">Reference proteome</keyword>
<gene>
    <name evidence="1" type="ORF">EAS62_24275</name>
</gene>
<proteinExistence type="predicted"/>